<proteinExistence type="predicted"/>
<evidence type="ECO:0000313" key="1">
    <source>
        <dbReference type="EMBL" id="PXY28662.1"/>
    </source>
</evidence>
<dbReference type="Proteomes" id="UP000247892">
    <property type="component" value="Unassembled WGS sequence"/>
</dbReference>
<gene>
    <name evidence="1" type="ORF">BA062_22680</name>
</gene>
<evidence type="ECO:0008006" key="3">
    <source>
        <dbReference type="Google" id="ProtNLM"/>
    </source>
</evidence>
<keyword evidence="2" id="KW-1185">Reference proteome</keyword>
<dbReference type="RefSeq" id="WP_245959964.1">
    <property type="nucleotide sequence ID" value="NZ_MASU01000009.1"/>
</dbReference>
<name>A0A318LH36_9PSEU</name>
<dbReference type="AlphaFoldDB" id="A0A318LH36"/>
<sequence length="85" mass="8936">MNPESLSVRAMAMLRAIAAGRAEMACSSEPDLFFDGLASCDQSTAHLLSHYGLIRPARPGLLGQRVPVQLTDAGRSLLALPDSAA</sequence>
<organism evidence="1 2">
    <name type="scientific">Prauserella flavalba</name>
    <dbReference type="NCBI Taxonomy" id="1477506"/>
    <lineage>
        <taxon>Bacteria</taxon>
        <taxon>Bacillati</taxon>
        <taxon>Actinomycetota</taxon>
        <taxon>Actinomycetes</taxon>
        <taxon>Pseudonocardiales</taxon>
        <taxon>Pseudonocardiaceae</taxon>
        <taxon>Prauserella</taxon>
    </lineage>
</organism>
<evidence type="ECO:0000313" key="2">
    <source>
        <dbReference type="Proteomes" id="UP000247892"/>
    </source>
</evidence>
<protein>
    <recommendedName>
        <fullName evidence="3">ArsR family transcriptional regulator</fullName>
    </recommendedName>
</protein>
<comment type="caution">
    <text evidence="1">The sequence shown here is derived from an EMBL/GenBank/DDBJ whole genome shotgun (WGS) entry which is preliminary data.</text>
</comment>
<reference evidence="1 2" key="1">
    <citation type="submission" date="2016-07" db="EMBL/GenBank/DDBJ databases">
        <title>Draft genome sequence of Prauserella sp. YIM 121212, isolated from alkaline soil.</title>
        <authorList>
            <person name="Ruckert C."/>
            <person name="Albersmeier A."/>
            <person name="Jiang C.-L."/>
            <person name="Jiang Y."/>
            <person name="Kalinowski J."/>
            <person name="Schneider O."/>
            <person name="Winkler A."/>
            <person name="Zotchev S.B."/>
        </authorList>
    </citation>
    <scope>NUCLEOTIDE SEQUENCE [LARGE SCALE GENOMIC DNA]</scope>
    <source>
        <strain evidence="1 2">YIM 121212</strain>
    </source>
</reference>
<dbReference type="EMBL" id="MASU01000009">
    <property type="protein sequence ID" value="PXY28662.1"/>
    <property type="molecule type" value="Genomic_DNA"/>
</dbReference>
<accession>A0A318LH36</accession>